<dbReference type="InterPro" id="IPR038408">
    <property type="entry name" value="GNK2_sf"/>
</dbReference>
<organism evidence="13 14">
    <name type="scientific">Heracleum sosnowskyi</name>
    <dbReference type="NCBI Taxonomy" id="360622"/>
    <lineage>
        <taxon>Eukaryota</taxon>
        <taxon>Viridiplantae</taxon>
        <taxon>Streptophyta</taxon>
        <taxon>Embryophyta</taxon>
        <taxon>Tracheophyta</taxon>
        <taxon>Spermatophyta</taxon>
        <taxon>Magnoliopsida</taxon>
        <taxon>eudicotyledons</taxon>
        <taxon>Gunneridae</taxon>
        <taxon>Pentapetalae</taxon>
        <taxon>asterids</taxon>
        <taxon>campanulids</taxon>
        <taxon>Apiales</taxon>
        <taxon>Apiaceae</taxon>
        <taxon>Apioideae</taxon>
        <taxon>apioid superclade</taxon>
        <taxon>Tordylieae</taxon>
        <taxon>Tordyliinae</taxon>
        <taxon>Heracleum</taxon>
    </lineage>
</organism>
<keyword evidence="6" id="KW-0418">Kinase</keyword>
<reference evidence="13" key="2">
    <citation type="submission" date="2023-05" db="EMBL/GenBank/DDBJ databases">
        <authorList>
            <person name="Schelkunov M.I."/>
        </authorList>
    </citation>
    <scope>NUCLEOTIDE SEQUENCE</scope>
    <source>
        <strain evidence="13">Hsosn_3</strain>
        <tissue evidence="13">Leaf</tissue>
    </source>
</reference>
<dbReference type="InterPro" id="IPR052059">
    <property type="entry name" value="CR_Ser/Thr_kinase"/>
</dbReference>
<keyword evidence="10" id="KW-0472">Membrane</keyword>
<feature type="binding site" evidence="9">
    <location>
        <position position="183"/>
    </location>
    <ligand>
        <name>ATP</name>
        <dbReference type="ChEBI" id="CHEBI:30616"/>
    </ligand>
</feature>
<dbReference type="PROSITE" id="PS00107">
    <property type="entry name" value="PROTEIN_KINASE_ATP"/>
    <property type="match status" value="1"/>
</dbReference>
<dbReference type="PANTHER" id="PTHR47973">
    <property type="entry name" value="CYSTEINE-RICH RECEPTOR-LIKE PROTEIN KINASE 3"/>
    <property type="match status" value="1"/>
</dbReference>
<dbReference type="InterPro" id="IPR017441">
    <property type="entry name" value="Protein_kinase_ATP_BS"/>
</dbReference>
<dbReference type="EMBL" id="JAUIZM010000003">
    <property type="protein sequence ID" value="KAK1393437.1"/>
    <property type="molecule type" value="Genomic_DNA"/>
</dbReference>
<dbReference type="InterPro" id="IPR002902">
    <property type="entry name" value="GNK2"/>
</dbReference>
<keyword evidence="4" id="KW-0677">Repeat</keyword>
<dbReference type="SUPFAM" id="SSF56112">
    <property type="entry name" value="Protein kinase-like (PK-like)"/>
    <property type="match status" value="1"/>
</dbReference>
<dbReference type="PROSITE" id="PS50011">
    <property type="entry name" value="PROTEIN_KINASE_DOM"/>
    <property type="match status" value="1"/>
</dbReference>
<evidence type="ECO:0000313" key="14">
    <source>
        <dbReference type="Proteomes" id="UP001237642"/>
    </source>
</evidence>
<dbReference type="AlphaFoldDB" id="A0AAD8N2I8"/>
<name>A0AAD8N2I8_9APIA</name>
<keyword evidence="10" id="KW-0812">Transmembrane</keyword>
<evidence type="ECO:0008006" key="15">
    <source>
        <dbReference type="Google" id="ProtNLM"/>
    </source>
</evidence>
<accession>A0AAD8N2I8</accession>
<dbReference type="CDD" id="cd23509">
    <property type="entry name" value="Gnk2-like"/>
    <property type="match status" value="1"/>
</dbReference>
<keyword evidence="14" id="KW-1185">Reference proteome</keyword>
<evidence type="ECO:0000259" key="11">
    <source>
        <dbReference type="PROSITE" id="PS50011"/>
    </source>
</evidence>
<feature type="domain" description="Protein kinase" evidence="11">
    <location>
        <begin position="154"/>
        <end position="221"/>
    </location>
</feature>
<dbReference type="GO" id="GO:0004674">
    <property type="term" value="F:protein serine/threonine kinase activity"/>
    <property type="evidence" value="ECO:0007669"/>
    <property type="project" value="UniProtKB-KW"/>
</dbReference>
<keyword evidence="7 9" id="KW-0067">ATP-binding</keyword>
<dbReference type="Gene3D" id="3.30.430.20">
    <property type="entry name" value="Gnk2 domain, C-X8-C-X2-C motif"/>
    <property type="match status" value="1"/>
</dbReference>
<evidence type="ECO:0000256" key="1">
    <source>
        <dbReference type="ARBA" id="ARBA00022527"/>
    </source>
</evidence>
<dbReference type="InterPro" id="IPR000719">
    <property type="entry name" value="Prot_kinase_dom"/>
</dbReference>
<dbReference type="PROSITE" id="PS51473">
    <property type="entry name" value="GNK2"/>
    <property type="match status" value="1"/>
</dbReference>
<evidence type="ECO:0000256" key="5">
    <source>
        <dbReference type="ARBA" id="ARBA00022741"/>
    </source>
</evidence>
<evidence type="ECO:0000259" key="12">
    <source>
        <dbReference type="PROSITE" id="PS51473"/>
    </source>
</evidence>
<proteinExistence type="predicted"/>
<dbReference type="Gene3D" id="3.30.200.20">
    <property type="entry name" value="Phosphorylase Kinase, domain 1"/>
    <property type="match status" value="1"/>
</dbReference>
<reference evidence="13" key="1">
    <citation type="submission" date="2023-02" db="EMBL/GenBank/DDBJ databases">
        <title>Genome of toxic invasive species Heracleum sosnowskyi carries increased number of genes despite the absence of recent whole-genome duplications.</title>
        <authorList>
            <person name="Schelkunov M."/>
            <person name="Shtratnikova V."/>
            <person name="Makarenko M."/>
            <person name="Klepikova A."/>
            <person name="Omelchenko D."/>
            <person name="Novikova G."/>
            <person name="Obukhova E."/>
            <person name="Bogdanov V."/>
            <person name="Penin A."/>
            <person name="Logacheva M."/>
        </authorList>
    </citation>
    <scope>NUCLEOTIDE SEQUENCE</scope>
    <source>
        <strain evidence="13">Hsosn_3</strain>
        <tissue evidence="13">Leaf</tissue>
    </source>
</reference>
<protein>
    <recommendedName>
        <fullName evidence="15">Cysteine-rich receptor-like protein kinase</fullName>
    </recommendedName>
</protein>
<evidence type="ECO:0000256" key="6">
    <source>
        <dbReference type="ARBA" id="ARBA00022777"/>
    </source>
</evidence>
<evidence type="ECO:0000256" key="10">
    <source>
        <dbReference type="SAM" id="Phobius"/>
    </source>
</evidence>
<keyword evidence="8" id="KW-0675">Receptor</keyword>
<dbReference type="InterPro" id="IPR011009">
    <property type="entry name" value="Kinase-like_dom_sf"/>
</dbReference>
<feature type="transmembrane region" description="Helical" evidence="10">
    <location>
        <begin position="95"/>
        <end position="116"/>
    </location>
</feature>
<evidence type="ECO:0000256" key="7">
    <source>
        <dbReference type="ARBA" id="ARBA00022840"/>
    </source>
</evidence>
<feature type="domain" description="Gnk2-homologous" evidence="12">
    <location>
        <begin position="1"/>
        <end position="72"/>
    </location>
</feature>
<keyword evidence="3" id="KW-0732">Signal</keyword>
<evidence type="ECO:0000256" key="9">
    <source>
        <dbReference type="PROSITE-ProRule" id="PRU10141"/>
    </source>
</evidence>
<evidence type="ECO:0000313" key="13">
    <source>
        <dbReference type="EMBL" id="KAK1393437.1"/>
    </source>
</evidence>
<keyword evidence="10" id="KW-1133">Transmembrane helix</keyword>
<dbReference type="Proteomes" id="UP001237642">
    <property type="component" value="Unassembled WGS sequence"/>
</dbReference>
<comment type="caution">
    <text evidence="13">The sequence shown here is derived from an EMBL/GenBank/DDBJ whole genome shotgun (WGS) entry which is preliminary data.</text>
</comment>
<keyword evidence="1" id="KW-0723">Serine/threonine-protein kinase</keyword>
<dbReference type="GO" id="GO:0005524">
    <property type="term" value="F:ATP binding"/>
    <property type="evidence" value="ECO:0007669"/>
    <property type="project" value="UniProtKB-UniRule"/>
</dbReference>
<sequence length="221" mass="24087">MDNVYAATTRQVFDGGATSTVYVVAQCIVTIRKSDCQSCLTTAYNNIQNCPPEADGSAINMRCFIRYSNTSFFAENQITNIAPYLKGGGSSIRTAIIGAVVGGLSLLLLILLFFLWNKLRMSKKAGNGNISGINNFQGPLIYSYKDLKVATKDFSLEYKVGEGGFGDVYKGIIKNGDIVAVKKLAITSTRVNTEFESENRTPLHLIHCGNETDTLINQVSK</sequence>
<keyword evidence="5 9" id="KW-0547">Nucleotide-binding</keyword>
<evidence type="ECO:0000256" key="8">
    <source>
        <dbReference type="ARBA" id="ARBA00023170"/>
    </source>
</evidence>
<evidence type="ECO:0000256" key="4">
    <source>
        <dbReference type="ARBA" id="ARBA00022737"/>
    </source>
</evidence>
<dbReference type="Pfam" id="PF01657">
    <property type="entry name" value="Stress-antifung"/>
    <property type="match status" value="1"/>
</dbReference>
<gene>
    <name evidence="13" type="ORF">POM88_012493</name>
</gene>
<keyword evidence="2" id="KW-0808">Transferase</keyword>
<evidence type="ECO:0000256" key="3">
    <source>
        <dbReference type="ARBA" id="ARBA00022729"/>
    </source>
</evidence>
<evidence type="ECO:0000256" key="2">
    <source>
        <dbReference type="ARBA" id="ARBA00022679"/>
    </source>
</evidence>